<keyword evidence="2" id="KW-1185">Reference proteome</keyword>
<proteinExistence type="predicted"/>
<protein>
    <submittedName>
        <fullName evidence="1">Uncharacterized protein</fullName>
    </submittedName>
</protein>
<reference evidence="1 2" key="1">
    <citation type="submission" date="2018-01" db="EMBL/GenBank/DDBJ databases">
        <title>Complete genome sequence of Bacteriovorax stolpii DSM12778.</title>
        <authorList>
            <person name="Tang B."/>
            <person name="Chang J."/>
        </authorList>
    </citation>
    <scope>NUCLEOTIDE SEQUENCE [LARGE SCALE GENOMIC DNA]</scope>
    <source>
        <strain evidence="1 2">DSM 12778</strain>
    </source>
</reference>
<name>A0A2K9NQ72_BACTC</name>
<dbReference type="KEGG" id="bsto:C0V70_05835"/>
<dbReference type="RefSeq" id="WP_102242937.1">
    <property type="nucleotide sequence ID" value="NZ_CP025704.1"/>
</dbReference>
<organism evidence="1 2">
    <name type="scientific">Bacteriovorax stolpii</name>
    <name type="common">Bdellovibrio stolpii</name>
    <dbReference type="NCBI Taxonomy" id="960"/>
    <lineage>
        <taxon>Bacteria</taxon>
        <taxon>Pseudomonadati</taxon>
        <taxon>Bdellovibrionota</taxon>
        <taxon>Bacteriovoracia</taxon>
        <taxon>Bacteriovoracales</taxon>
        <taxon>Bacteriovoracaceae</taxon>
        <taxon>Bacteriovorax</taxon>
    </lineage>
</organism>
<accession>A0A2K9NQ72</accession>
<gene>
    <name evidence="1" type="ORF">C0V70_05835</name>
</gene>
<evidence type="ECO:0000313" key="1">
    <source>
        <dbReference type="EMBL" id="AUN97642.1"/>
    </source>
</evidence>
<sequence>MENNRFAKLANEIAEAKNHAERHTLIKDALDYLVKEFNIEFGDFKVYVRQGKVSERIEINKSLKIDLKTH</sequence>
<dbReference type="AlphaFoldDB" id="A0A2K9NQ72"/>
<evidence type="ECO:0000313" key="2">
    <source>
        <dbReference type="Proteomes" id="UP000235584"/>
    </source>
</evidence>
<dbReference type="EMBL" id="CP025704">
    <property type="protein sequence ID" value="AUN97642.1"/>
    <property type="molecule type" value="Genomic_DNA"/>
</dbReference>
<dbReference type="Proteomes" id="UP000235584">
    <property type="component" value="Chromosome"/>
</dbReference>